<keyword evidence="10" id="KW-1185">Reference proteome</keyword>
<dbReference type="PANTHER" id="PTHR30176">
    <property type="entry name" value="FERREDOXIN-TYPE PROTEIN NAPH"/>
    <property type="match status" value="1"/>
</dbReference>
<keyword evidence="6" id="KW-0411">Iron-sulfur</keyword>
<dbReference type="EMBL" id="VVND01000003">
    <property type="protein sequence ID" value="KAA3160387.1"/>
    <property type="molecule type" value="Genomic_DNA"/>
</dbReference>
<feature type="transmembrane region" description="Helical" evidence="7">
    <location>
        <begin position="40"/>
        <end position="62"/>
    </location>
</feature>
<keyword evidence="3" id="KW-0479">Metal-binding</keyword>
<evidence type="ECO:0000256" key="3">
    <source>
        <dbReference type="ARBA" id="ARBA00022723"/>
    </source>
</evidence>
<reference evidence="9 10" key="1">
    <citation type="journal article" date="2019" name="Nat. Med.">
        <title>A library of human gut bacterial isolates paired with longitudinal multiomics data enables mechanistic microbiome research.</title>
        <authorList>
            <person name="Poyet M."/>
            <person name="Groussin M."/>
            <person name="Gibbons S.M."/>
            <person name="Avila-Pacheco J."/>
            <person name="Jiang X."/>
            <person name="Kearney S.M."/>
            <person name="Perrotta A.R."/>
            <person name="Berdy B."/>
            <person name="Zhao S."/>
            <person name="Lieberman T.D."/>
            <person name="Swanson P.K."/>
            <person name="Smith M."/>
            <person name="Roesemann S."/>
            <person name="Alexander J.E."/>
            <person name="Rich S.A."/>
            <person name="Livny J."/>
            <person name="Vlamakis H."/>
            <person name="Clish C."/>
            <person name="Bullock K."/>
            <person name="Deik A."/>
            <person name="Scott J."/>
            <person name="Pierce K.A."/>
            <person name="Xavier R.J."/>
            <person name="Alm E.J."/>
        </authorList>
    </citation>
    <scope>NUCLEOTIDE SEQUENCE [LARGE SCALE GENOMIC DNA]</scope>
    <source>
        <strain evidence="9 10">BIOML-A1</strain>
    </source>
</reference>
<accession>A0ABQ6S624</accession>
<dbReference type="InterPro" id="IPR017896">
    <property type="entry name" value="4Fe4S_Fe-S-bd"/>
</dbReference>
<evidence type="ECO:0000256" key="5">
    <source>
        <dbReference type="ARBA" id="ARBA00023004"/>
    </source>
</evidence>
<evidence type="ECO:0000256" key="2">
    <source>
        <dbReference type="ARBA" id="ARBA00022485"/>
    </source>
</evidence>
<organism evidence="9 10">
    <name type="scientific">Alistipes finegoldii</name>
    <dbReference type="NCBI Taxonomy" id="214856"/>
    <lineage>
        <taxon>Bacteria</taxon>
        <taxon>Pseudomonadati</taxon>
        <taxon>Bacteroidota</taxon>
        <taxon>Bacteroidia</taxon>
        <taxon>Bacteroidales</taxon>
        <taxon>Rikenellaceae</taxon>
        <taxon>Alistipes</taxon>
    </lineage>
</organism>
<dbReference type="Proteomes" id="UP000324870">
    <property type="component" value="Unassembled WGS sequence"/>
</dbReference>
<keyword evidence="4" id="KW-0249">Electron transport</keyword>
<keyword evidence="7" id="KW-0472">Membrane</keyword>
<dbReference type="PANTHER" id="PTHR30176:SF3">
    <property type="entry name" value="FERREDOXIN-TYPE PROTEIN NAPH"/>
    <property type="match status" value="1"/>
</dbReference>
<feature type="domain" description="4Fe-4S ferredoxin-type" evidence="8">
    <location>
        <begin position="49"/>
        <end position="89"/>
    </location>
</feature>
<keyword evidence="1" id="KW-0813">Transport</keyword>
<keyword evidence="7" id="KW-1133">Transmembrane helix</keyword>
<dbReference type="InterPro" id="IPR051684">
    <property type="entry name" value="Electron_Trans/Redox"/>
</dbReference>
<keyword evidence="2" id="KW-0004">4Fe-4S</keyword>
<proteinExistence type="predicted"/>
<name>A0ABQ6S624_9BACT</name>
<evidence type="ECO:0000256" key="1">
    <source>
        <dbReference type="ARBA" id="ARBA00022448"/>
    </source>
</evidence>
<gene>
    <name evidence="9" type="ORF">F2A26_04035</name>
</gene>
<evidence type="ECO:0000256" key="6">
    <source>
        <dbReference type="ARBA" id="ARBA00023014"/>
    </source>
</evidence>
<evidence type="ECO:0000313" key="9">
    <source>
        <dbReference type="EMBL" id="KAA3160387.1"/>
    </source>
</evidence>
<keyword evidence="7" id="KW-0812">Transmembrane</keyword>
<evidence type="ECO:0000256" key="7">
    <source>
        <dbReference type="SAM" id="Phobius"/>
    </source>
</evidence>
<evidence type="ECO:0000259" key="8">
    <source>
        <dbReference type="Pfam" id="PF12801"/>
    </source>
</evidence>
<keyword evidence="5" id="KW-0408">Iron</keyword>
<evidence type="ECO:0000313" key="10">
    <source>
        <dbReference type="Proteomes" id="UP000324870"/>
    </source>
</evidence>
<comment type="caution">
    <text evidence="9">The sequence shown here is derived from an EMBL/GenBank/DDBJ whole genome shotgun (WGS) entry which is preliminary data.</text>
</comment>
<feature type="transmembrane region" description="Helical" evidence="7">
    <location>
        <begin position="97"/>
        <end position="117"/>
    </location>
</feature>
<evidence type="ECO:0000256" key="4">
    <source>
        <dbReference type="ARBA" id="ARBA00022982"/>
    </source>
</evidence>
<protein>
    <submittedName>
        <fullName evidence="9">4Fe-4S binding protein</fullName>
    </submittedName>
</protein>
<sequence length="126" mass="13994">MLRKIRIAAAAVFFTMITLLFLDFTGTLHAWFGWMARVQLLPAVLAVNVAVVAALLVLTLLFGRVYCSVICPLGVFQDVASWAGGKRRKNRFTYSRALPWLRYGMLALFVAVMVAHIKPVAELLAP</sequence>
<dbReference type="Pfam" id="PF12801">
    <property type="entry name" value="Fer4_5"/>
    <property type="match status" value="1"/>
</dbReference>